<proteinExistence type="inferred from homology"/>
<dbReference type="InterPro" id="IPR024310">
    <property type="entry name" value="NUT"/>
</dbReference>
<organism evidence="5 6">
    <name type="scientific">Marmota monax</name>
    <name type="common">Woodchuck</name>
    <dbReference type="NCBI Taxonomy" id="9995"/>
    <lineage>
        <taxon>Eukaryota</taxon>
        <taxon>Metazoa</taxon>
        <taxon>Chordata</taxon>
        <taxon>Craniata</taxon>
        <taxon>Vertebrata</taxon>
        <taxon>Euteleostomi</taxon>
        <taxon>Mammalia</taxon>
        <taxon>Eutheria</taxon>
        <taxon>Euarchontoglires</taxon>
        <taxon>Glires</taxon>
        <taxon>Rodentia</taxon>
        <taxon>Sciuromorpha</taxon>
        <taxon>Sciuridae</taxon>
        <taxon>Xerinae</taxon>
        <taxon>Marmotini</taxon>
        <taxon>Marmota</taxon>
    </lineage>
</organism>
<name>A0A5E4CU61_MARMO</name>
<dbReference type="AlphaFoldDB" id="A0A5E4CU61"/>
<protein>
    <recommendedName>
        <fullName evidence="3">Nuclear Testis protein N-terminal domain-containing protein</fullName>
    </recommendedName>
</protein>
<evidence type="ECO:0000259" key="3">
    <source>
        <dbReference type="Pfam" id="PF12881"/>
    </source>
</evidence>
<feature type="region of interest" description="Disordered" evidence="2">
    <location>
        <begin position="1"/>
        <end position="34"/>
    </location>
</feature>
<evidence type="ECO:0000313" key="4">
    <source>
        <dbReference type="EMBL" id="KAF7475261.1"/>
    </source>
</evidence>
<evidence type="ECO:0000256" key="1">
    <source>
        <dbReference type="ARBA" id="ARBA00010586"/>
    </source>
</evidence>
<evidence type="ECO:0000313" key="5">
    <source>
        <dbReference type="EMBL" id="VTJ85418.1"/>
    </source>
</evidence>
<dbReference type="Proteomes" id="UP000335636">
    <property type="component" value="Unassembled WGS sequence"/>
</dbReference>
<accession>A0A5E4CU61</accession>
<dbReference type="EMBL" id="CABDUW010002092">
    <property type="protein sequence ID" value="VTJ85418.1"/>
    <property type="molecule type" value="Genomic_DNA"/>
</dbReference>
<dbReference type="PANTHER" id="PTHR22879:SF14">
    <property type="entry name" value="NUT FAMILY MEMBER 2A-RELATED"/>
    <property type="match status" value="1"/>
</dbReference>
<dbReference type="InterPro" id="IPR024309">
    <property type="entry name" value="NUT_N"/>
</dbReference>
<dbReference type="Pfam" id="PF12881">
    <property type="entry name" value="NUT"/>
    <property type="match status" value="1"/>
</dbReference>
<evidence type="ECO:0000313" key="6">
    <source>
        <dbReference type="Proteomes" id="UP000335636"/>
    </source>
</evidence>
<evidence type="ECO:0000256" key="2">
    <source>
        <dbReference type="SAM" id="MobiDB-lite"/>
    </source>
</evidence>
<dbReference type="PANTHER" id="PTHR22879">
    <property type="entry name" value="NUT FAMILY MEMBER 1"/>
    <property type="match status" value="1"/>
</dbReference>
<comment type="similarity">
    <text evidence="1">Belongs to the NUT family.</text>
</comment>
<reference evidence="4" key="2">
    <citation type="submission" date="2020-08" db="EMBL/GenBank/DDBJ databases">
        <authorList>
            <person name="Shumante A."/>
            <person name="Zimin A.V."/>
            <person name="Puiu D."/>
            <person name="Salzberg S.L."/>
        </authorList>
    </citation>
    <scope>NUCLEOTIDE SEQUENCE</scope>
    <source>
        <strain evidence="4">WC2-LM</strain>
        <tissue evidence="4">Liver</tissue>
    </source>
</reference>
<feature type="domain" description="Nuclear Testis protein N-terminal" evidence="3">
    <location>
        <begin position="2"/>
        <end position="66"/>
    </location>
</feature>
<dbReference type="Proteomes" id="UP000662637">
    <property type="component" value="Unassembled WGS sequence"/>
</dbReference>
<dbReference type="EMBL" id="WJEC01003281">
    <property type="protein sequence ID" value="KAF7475261.1"/>
    <property type="molecule type" value="Genomic_DNA"/>
</dbReference>
<sequence>MNAQQSPDGVYGEGELPTFQATVPPDDSSGPQSNYEDFRHWQRFKFLVHRHIPQNPDVEALSCFLV</sequence>
<gene>
    <name evidence="4" type="ORF">GHT09_013917</name>
    <name evidence="5" type="ORF">MONAX_5E012611</name>
</gene>
<keyword evidence="6" id="KW-1185">Reference proteome</keyword>
<reference evidence="5 6" key="1">
    <citation type="submission" date="2019-04" db="EMBL/GenBank/DDBJ databases">
        <authorList>
            <person name="Alioto T."/>
            <person name="Alioto T."/>
        </authorList>
    </citation>
    <scope>NUCLEOTIDE SEQUENCE [LARGE SCALE GENOMIC DNA]</scope>
</reference>